<proteinExistence type="inferred from homology"/>
<feature type="region of interest" description="Disordered" evidence="5">
    <location>
        <begin position="1"/>
        <end position="35"/>
    </location>
</feature>
<feature type="compositionally biased region" description="Pro residues" evidence="5">
    <location>
        <begin position="21"/>
        <end position="35"/>
    </location>
</feature>
<dbReference type="Pfam" id="PF01343">
    <property type="entry name" value="Peptidase_S49"/>
    <property type="match status" value="1"/>
</dbReference>
<evidence type="ECO:0000256" key="3">
    <source>
        <dbReference type="ARBA" id="ARBA00022801"/>
    </source>
</evidence>
<evidence type="ECO:0000256" key="6">
    <source>
        <dbReference type="SAM" id="Phobius"/>
    </source>
</evidence>
<dbReference type="CDD" id="cd07023">
    <property type="entry name" value="S49_Sppa_N_C"/>
    <property type="match status" value="1"/>
</dbReference>
<keyword evidence="2" id="KW-0645">Protease</keyword>
<feature type="transmembrane region" description="Helical" evidence="6">
    <location>
        <begin position="44"/>
        <end position="63"/>
    </location>
</feature>
<dbReference type="Proteomes" id="UP000254000">
    <property type="component" value="Unassembled WGS sequence"/>
</dbReference>
<dbReference type="PANTHER" id="PTHR33209:SF1">
    <property type="entry name" value="PEPTIDASE S49 DOMAIN-CONTAINING PROTEIN"/>
    <property type="match status" value="1"/>
</dbReference>
<gene>
    <name evidence="8" type="primary">sppA</name>
    <name evidence="8" type="ORF">C1877_04210</name>
</gene>
<keyword evidence="4" id="KW-0720">Serine protease</keyword>
<evidence type="ECO:0000256" key="5">
    <source>
        <dbReference type="SAM" id="MobiDB-lite"/>
    </source>
</evidence>
<dbReference type="SUPFAM" id="SSF52096">
    <property type="entry name" value="ClpP/crotonase"/>
    <property type="match status" value="1"/>
</dbReference>
<name>A0A369M7B7_9ACTN</name>
<evidence type="ECO:0000313" key="8">
    <source>
        <dbReference type="EMBL" id="RDB66395.1"/>
    </source>
</evidence>
<keyword evidence="6" id="KW-0472">Membrane</keyword>
<dbReference type="Gene3D" id="3.90.226.10">
    <property type="entry name" value="2-enoyl-CoA Hydratase, Chain A, domain 1"/>
    <property type="match status" value="2"/>
</dbReference>
<evidence type="ECO:0000259" key="7">
    <source>
        <dbReference type="Pfam" id="PF01343"/>
    </source>
</evidence>
<evidence type="ECO:0000256" key="4">
    <source>
        <dbReference type="ARBA" id="ARBA00022825"/>
    </source>
</evidence>
<dbReference type="PANTHER" id="PTHR33209">
    <property type="entry name" value="PROTEASE 4"/>
    <property type="match status" value="1"/>
</dbReference>
<comment type="caution">
    <text evidence="8">The sequence shown here is derived from an EMBL/GenBank/DDBJ whole genome shotgun (WGS) entry which is preliminary data.</text>
</comment>
<dbReference type="EMBL" id="PPTS01000002">
    <property type="protein sequence ID" value="RDB66395.1"/>
    <property type="molecule type" value="Genomic_DNA"/>
</dbReference>
<protein>
    <submittedName>
        <fullName evidence="8">Signal peptide peptidase SppA</fullName>
    </submittedName>
</protein>
<dbReference type="AlphaFoldDB" id="A0A369M7B7"/>
<keyword evidence="9" id="KW-1185">Reference proteome</keyword>
<comment type="similarity">
    <text evidence="1">Belongs to the peptidase S49 family.</text>
</comment>
<feature type="domain" description="Peptidase S49" evidence="7">
    <location>
        <begin position="160"/>
        <end position="308"/>
    </location>
</feature>
<sequence>MPQDNNWQQQVWQQPAAPQGAPAPQPQGCPPYYQPEPPKKSRGWIVALVAVLCVFGIIALGMWSCTSAVSSSFGTLGALGSTATTSDVDYLTSDAVGVIDIDGTIQYDGTTCSPEGLKAQLDVAAENKHIKAVVLRVNSGGGTATAGEEMAAYVREFSESSGKPVVVSSASMNASAAYEISSQADFIYTAKTTAIGAIGTALQVTDLSGLLDKLGISIENVTSSDSKDSSYGTRPLTEEERAYYQNMVNQINETFIQTVAEGRDMTVEEVRALATGLTFTGMEAVENGLADEIGTREDAVAKAAELANTTAYKTVKLDNPSSSLSDLLNLMSESRLSADDLAQALKELENDGSLAR</sequence>
<dbReference type="InterPro" id="IPR047272">
    <property type="entry name" value="S49_SppA_C"/>
</dbReference>
<keyword evidence="6" id="KW-1133">Transmembrane helix</keyword>
<dbReference type="GO" id="GO:0008236">
    <property type="term" value="F:serine-type peptidase activity"/>
    <property type="evidence" value="ECO:0007669"/>
    <property type="project" value="UniProtKB-KW"/>
</dbReference>
<reference evidence="8 9" key="1">
    <citation type="journal article" date="2018" name="Elife">
        <title>Discovery and characterization of a prevalent human gut bacterial enzyme sufficient for the inactivation of a family of plant toxins.</title>
        <authorList>
            <person name="Koppel N."/>
            <person name="Bisanz J.E."/>
            <person name="Pandelia M.E."/>
            <person name="Turnbaugh P.J."/>
            <person name="Balskus E.P."/>
        </authorList>
    </citation>
    <scope>NUCLEOTIDE SEQUENCE [LARGE SCALE GENOMIC DNA]</scope>
    <source>
        <strain evidence="8 9">3C</strain>
    </source>
</reference>
<evidence type="ECO:0000313" key="9">
    <source>
        <dbReference type="Proteomes" id="UP000254000"/>
    </source>
</evidence>
<keyword evidence="6" id="KW-0812">Transmembrane</keyword>
<dbReference type="InterPro" id="IPR004635">
    <property type="entry name" value="Pept_S49_SppA"/>
</dbReference>
<dbReference type="GeneID" id="78358918"/>
<organism evidence="8 9">
    <name type="scientific">Gordonibacter pamelaeae</name>
    <dbReference type="NCBI Taxonomy" id="471189"/>
    <lineage>
        <taxon>Bacteria</taxon>
        <taxon>Bacillati</taxon>
        <taxon>Actinomycetota</taxon>
        <taxon>Coriobacteriia</taxon>
        <taxon>Eggerthellales</taxon>
        <taxon>Eggerthellaceae</taxon>
        <taxon>Gordonibacter</taxon>
    </lineage>
</organism>
<keyword evidence="3" id="KW-0378">Hydrolase</keyword>
<dbReference type="GO" id="GO:0006508">
    <property type="term" value="P:proteolysis"/>
    <property type="evidence" value="ECO:0007669"/>
    <property type="project" value="UniProtKB-KW"/>
</dbReference>
<feature type="compositionally biased region" description="Low complexity" evidence="5">
    <location>
        <begin position="1"/>
        <end position="20"/>
    </location>
</feature>
<dbReference type="RefSeq" id="WP_114568469.1">
    <property type="nucleotide sequence ID" value="NZ_CABMMS010000002.1"/>
</dbReference>
<dbReference type="InterPro" id="IPR029045">
    <property type="entry name" value="ClpP/crotonase-like_dom_sf"/>
</dbReference>
<evidence type="ECO:0000256" key="2">
    <source>
        <dbReference type="ARBA" id="ARBA00022670"/>
    </source>
</evidence>
<dbReference type="NCBIfam" id="TIGR00706">
    <property type="entry name" value="SppA_dom"/>
    <property type="match status" value="1"/>
</dbReference>
<dbReference type="InterPro" id="IPR002142">
    <property type="entry name" value="Peptidase_S49"/>
</dbReference>
<evidence type="ECO:0000256" key="1">
    <source>
        <dbReference type="ARBA" id="ARBA00008683"/>
    </source>
</evidence>
<accession>A0A369M7B7</accession>
<dbReference type="OrthoDB" id="9764363at2"/>